<organism evidence="1 2">
    <name type="scientific">Trema orientale</name>
    <name type="common">Charcoal tree</name>
    <name type="synonym">Celtis orientalis</name>
    <dbReference type="NCBI Taxonomy" id="63057"/>
    <lineage>
        <taxon>Eukaryota</taxon>
        <taxon>Viridiplantae</taxon>
        <taxon>Streptophyta</taxon>
        <taxon>Embryophyta</taxon>
        <taxon>Tracheophyta</taxon>
        <taxon>Spermatophyta</taxon>
        <taxon>Magnoliopsida</taxon>
        <taxon>eudicotyledons</taxon>
        <taxon>Gunneridae</taxon>
        <taxon>Pentapetalae</taxon>
        <taxon>rosids</taxon>
        <taxon>fabids</taxon>
        <taxon>Rosales</taxon>
        <taxon>Cannabaceae</taxon>
        <taxon>Trema</taxon>
    </lineage>
</organism>
<name>A0A2P5E922_TREOI</name>
<dbReference type="EMBL" id="JXTC01000203">
    <property type="protein sequence ID" value="PON82048.1"/>
    <property type="molecule type" value="Genomic_DNA"/>
</dbReference>
<reference evidence="2" key="1">
    <citation type="submission" date="2016-06" db="EMBL/GenBank/DDBJ databases">
        <title>Parallel loss of symbiosis genes in relatives of nitrogen-fixing non-legume Parasponia.</title>
        <authorList>
            <person name="Van Velzen R."/>
            <person name="Holmer R."/>
            <person name="Bu F."/>
            <person name="Rutten L."/>
            <person name="Van Zeijl A."/>
            <person name="Liu W."/>
            <person name="Santuari L."/>
            <person name="Cao Q."/>
            <person name="Sharma T."/>
            <person name="Shen D."/>
            <person name="Roswanjaya Y."/>
            <person name="Wardhani T."/>
            <person name="Kalhor M.S."/>
            <person name="Jansen J."/>
            <person name="Van den Hoogen J."/>
            <person name="Gungor B."/>
            <person name="Hartog M."/>
            <person name="Hontelez J."/>
            <person name="Verver J."/>
            <person name="Yang W.-C."/>
            <person name="Schijlen E."/>
            <person name="Repin R."/>
            <person name="Schilthuizen M."/>
            <person name="Schranz E."/>
            <person name="Heidstra R."/>
            <person name="Miyata K."/>
            <person name="Fedorova E."/>
            <person name="Kohlen W."/>
            <person name="Bisseling T."/>
            <person name="Smit S."/>
            <person name="Geurts R."/>
        </authorList>
    </citation>
    <scope>NUCLEOTIDE SEQUENCE [LARGE SCALE GENOMIC DNA]</scope>
    <source>
        <strain evidence="2">cv. RG33-2</strain>
    </source>
</reference>
<gene>
    <name evidence="1" type="ORF">TorRG33x02_221650</name>
</gene>
<sequence>MWAGPVGHVGPLNKNVGWAGLAHILGGPGLGTVQSPCGPIKCEPGRAASLTLRLRIYKN</sequence>
<accession>A0A2P5E922</accession>
<dbReference type="InParanoid" id="A0A2P5E922"/>
<comment type="caution">
    <text evidence="1">The sequence shown here is derived from an EMBL/GenBank/DDBJ whole genome shotgun (WGS) entry which is preliminary data.</text>
</comment>
<dbReference type="AlphaFoldDB" id="A0A2P5E922"/>
<proteinExistence type="predicted"/>
<evidence type="ECO:0000313" key="1">
    <source>
        <dbReference type="EMBL" id="PON82048.1"/>
    </source>
</evidence>
<protein>
    <submittedName>
        <fullName evidence="1">Uncharacterized protein</fullName>
    </submittedName>
</protein>
<dbReference type="Proteomes" id="UP000237000">
    <property type="component" value="Unassembled WGS sequence"/>
</dbReference>
<evidence type="ECO:0000313" key="2">
    <source>
        <dbReference type="Proteomes" id="UP000237000"/>
    </source>
</evidence>
<keyword evidence="2" id="KW-1185">Reference proteome</keyword>